<feature type="region of interest" description="Disordered" evidence="5">
    <location>
        <begin position="1"/>
        <end position="32"/>
    </location>
</feature>
<dbReference type="Proteomes" id="UP000246740">
    <property type="component" value="Unassembled WGS sequence"/>
</dbReference>
<evidence type="ECO:0000256" key="2">
    <source>
        <dbReference type="ARBA" id="ARBA00023015"/>
    </source>
</evidence>
<feature type="region of interest" description="Disordered" evidence="5">
    <location>
        <begin position="556"/>
        <end position="588"/>
    </location>
</feature>
<organism evidence="6 7">
    <name type="scientific">Testicularia cyperi</name>
    <dbReference type="NCBI Taxonomy" id="1882483"/>
    <lineage>
        <taxon>Eukaryota</taxon>
        <taxon>Fungi</taxon>
        <taxon>Dikarya</taxon>
        <taxon>Basidiomycota</taxon>
        <taxon>Ustilaginomycotina</taxon>
        <taxon>Ustilaginomycetes</taxon>
        <taxon>Ustilaginales</taxon>
        <taxon>Anthracoideaceae</taxon>
        <taxon>Testicularia</taxon>
    </lineage>
</organism>
<dbReference type="InParanoid" id="A0A317XZD6"/>
<evidence type="ECO:0000313" key="6">
    <source>
        <dbReference type="EMBL" id="PWZ03654.1"/>
    </source>
</evidence>
<evidence type="ECO:0000313" key="7">
    <source>
        <dbReference type="Proteomes" id="UP000246740"/>
    </source>
</evidence>
<name>A0A317XZD6_9BASI</name>
<keyword evidence="2" id="KW-0805">Transcription regulation</keyword>
<keyword evidence="3" id="KW-0804">Transcription</keyword>
<reference evidence="6 7" key="1">
    <citation type="journal article" date="2018" name="Mol. Biol. Evol.">
        <title>Broad Genomic Sampling Reveals a Smut Pathogenic Ancestry of the Fungal Clade Ustilaginomycotina.</title>
        <authorList>
            <person name="Kijpornyongpan T."/>
            <person name="Mondo S.J."/>
            <person name="Barry K."/>
            <person name="Sandor L."/>
            <person name="Lee J."/>
            <person name="Lipzen A."/>
            <person name="Pangilinan J."/>
            <person name="LaButti K."/>
            <person name="Hainaut M."/>
            <person name="Henrissat B."/>
            <person name="Grigoriev I.V."/>
            <person name="Spatafora J.W."/>
            <person name="Aime M.C."/>
        </authorList>
    </citation>
    <scope>NUCLEOTIDE SEQUENCE [LARGE SCALE GENOMIC DNA]</scope>
    <source>
        <strain evidence="6 7">MCA 3645</strain>
    </source>
</reference>
<feature type="compositionally biased region" description="Polar residues" evidence="5">
    <location>
        <begin position="1"/>
        <end position="19"/>
    </location>
</feature>
<comment type="subcellular location">
    <subcellularLocation>
        <location evidence="1">Nucleus</location>
    </subcellularLocation>
</comment>
<dbReference type="GO" id="GO:0005634">
    <property type="term" value="C:nucleus"/>
    <property type="evidence" value="ECO:0007669"/>
    <property type="project" value="UniProtKB-SubCell"/>
</dbReference>
<proteinExistence type="predicted"/>
<dbReference type="PANTHER" id="PTHR21277">
    <property type="entry name" value="TRANSCRIPTIONAL ADAPTER 1"/>
    <property type="match status" value="1"/>
</dbReference>
<sequence>MVSISREMSSGTSSNHANPQHQQQHQQQQHRPIRADTLDLKQKLAVALGPNGARYWQALVQFCKGNIDRSEFEALAHKSLKSEHVHLHNALILGILYNASADVPGPSSSRASRRVTRVLPDGTTVTEEEEEEPSRKRLRTLVAGLPRKERMRLINLEKSGKLGANSIGGVAGLGWAGSAADMLEKKRRDEEKRKVAEDRRKVRQFKSAIGARDWKGHAIDASHQIASVRGMLSFSTQQAVARALQQPLCVESKQLPDLESLKDRMTMLAVEAGMPGGVQPQAAAMVLCALQNHLQNVASSIITKVRANRPNGIQTNEPFRPAASAADYVDLDAILSSSAAYAPMAQSPSAVPLDLDENSIPPSSQSSPLRSHVRSLASDVSSSRTSASGIGTSFGDASMLSLASTAATSLAGPPSPSLKDTDSASQQQDSSFTNSSSADGEEHVGQHKLKRSHATMQGVHDDREDTYGRRFEPVAASSNRLTLSDMAFLLEVAPSTVVEPVGQGMQERLLASEWEDDEVLYAGQEQSPERLLARAARMAATAKVSDSVSVTLAAPSSAASTSIPGSRGPQTPASGVGGADAAAAGAEHESVRNRFVIDQMAPLRLLDRKSLAESAFRPTKGGLSLPEHKTPSVTSSASGIGVANVLADVNGRKKDTPAKDPAHLHNLPHNHRRDEIWDVVDPVALFGSLCD</sequence>
<dbReference type="GO" id="GO:0000124">
    <property type="term" value="C:SAGA complex"/>
    <property type="evidence" value="ECO:0007669"/>
    <property type="project" value="TreeGrafter"/>
</dbReference>
<dbReference type="InterPro" id="IPR024738">
    <property type="entry name" value="Hfi1/Tada1"/>
</dbReference>
<dbReference type="EMBL" id="KZ819188">
    <property type="protein sequence ID" value="PWZ03654.1"/>
    <property type="molecule type" value="Genomic_DNA"/>
</dbReference>
<dbReference type="AlphaFoldDB" id="A0A317XZD6"/>
<dbReference type="Pfam" id="PF12767">
    <property type="entry name" value="SAGA-Tad1"/>
    <property type="match status" value="1"/>
</dbReference>
<keyword evidence="4" id="KW-0539">Nucleus</keyword>
<feature type="region of interest" description="Disordered" evidence="5">
    <location>
        <begin position="352"/>
        <end position="388"/>
    </location>
</feature>
<feature type="compositionally biased region" description="Low complexity" evidence="5">
    <location>
        <begin position="20"/>
        <end position="30"/>
    </location>
</feature>
<dbReference type="GO" id="GO:0003713">
    <property type="term" value="F:transcription coactivator activity"/>
    <property type="evidence" value="ECO:0007669"/>
    <property type="project" value="TreeGrafter"/>
</dbReference>
<dbReference type="CDD" id="cd22933">
    <property type="entry name" value="HFD_HFI1"/>
    <property type="match status" value="1"/>
</dbReference>
<keyword evidence="7" id="KW-1185">Reference proteome</keyword>
<dbReference type="PANTHER" id="PTHR21277:SF5">
    <property type="entry name" value="TRANSCRIPTIONAL ADAPTER 1"/>
    <property type="match status" value="1"/>
</dbReference>
<evidence type="ECO:0000256" key="4">
    <source>
        <dbReference type="ARBA" id="ARBA00023242"/>
    </source>
</evidence>
<accession>A0A317XZD6</accession>
<feature type="region of interest" description="Disordered" evidence="5">
    <location>
        <begin position="617"/>
        <end position="636"/>
    </location>
</feature>
<gene>
    <name evidence="6" type="ORF">BCV70DRAFT_209895</name>
</gene>
<evidence type="ECO:0000256" key="3">
    <source>
        <dbReference type="ARBA" id="ARBA00023163"/>
    </source>
</evidence>
<dbReference type="OrthoDB" id="10264870at2759"/>
<evidence type="ECO:0000256" key="1">
    <source>
        <dbReference type="ARBA" id="ARBA00004123"/>
    </source>
</evidence>
<protein>
    <submittedName>
        <fullName evidence="6">Uncharacterized protein</fullName>
    </submittedName>
</protein>
<dbReference type="STRING" id="1882483.A0A317XZD6"/>
<feature type="compositionally biased region" description="Polar residues" evidence="5">
    <location>
        <begin position="360"/>
        <end position="369"/>
    </location>
</feature>
<feature type="compositionally biased region" description="Low complexity" evidence="5">
    <location>
        <begin position="374"/>
        <end position="388"/>
    </location>
</feature>
<feature type="region of interest" description="Disordered" evidence="5">
    <location>
        <begin position="407"/>
        <end position="467"/>
    </location>
</feature>
<dbReference type="GO" id="GO:0006357">
    <property type="term" value="P:regulation of transcription by RNA polymerase II"/>
    <property type="evidence" value="ECO:0007669"/>
    <property type="project" value="TreeGrafter"/>
</dbReference>
<evidence type="ECO:0000256" key="5">
    <source>
        <dbReference type="SAM" id="MobiDB-lite"/>
    </source>
</evidence>